<evidence type="ECO:0000313" key="1">
    <source>
        <dbReference type="EMBL" id="SPF78316.1"/>
    </source>
</evidence>
<name>A0A2R8AQF1_9RHOB</name>
<gene>
    <name evidence="1" type="ORF">PRI8871_00912</name>
</gene>
<dbReference type="RefSeq" id="WP_108884968.1">
    <property type="nucleotide sequence ID" value="NZ_OMOJ01000001.1"/>
</dbReference>
<sequence>MFANDNFTNDFNQVAAFLQGERAKALSDTEWRFRARGYGYNLRSTPFGVEVAKLPRNELLGLMTA</sequence>
<keyword evidence="2" id="KW-1185">Reference proteome</keyword>
<dbReference type="OrthoDB" id="7874863at2"/>
<organism evidence="1 2">
    <name type="scientific">Pseudoprimorskyibacter insulae</name>
    <dbReference type="NCBI Taxonomy" id="1695997"/>
    <lineage>
        <taxon>Bacteria</taxon>
        <taxon>Pseudomonadati</taxon>
        <taxon>Pseudomonadota</taxon>
        <taxon>Alphaproteobacteria</taxon>
        <taxon>Rhodobacterales</taxon>
        <taxon>Paracoccaceae</taxon>
        <taxon>Pseudoprimorskyibacter</taxon>
    </lineage>
</organism>
<proteinExistence type="predicted"/>
<accession>A0A2R8AQF1</accession>
<protein>
    <submittedName>
        <fullName evidence="1">Uncharacterized protein</fullName>
    </submittedName>
</protein>
<reference evidence="2" key="1">
    <citation type="submission" date="2018-03" db="EMBL/GenBank/DDBJ databases">
        <authorList>
            <person name="Rodrigo-Torres L."/>
            <person name="Arahal R. D."/>
            <person name="Lucena T."/>
        </authorList>
    </citation>
    <scope>NUCLEOTIDE SEQUENCE [LARGE SCALE GENOMIC DNA]</scope>
    <source>
        <strain evidence="2">CECT 8871</strain>
    </source>
</reference>
<dbReference type="EMBL" id="OMOJ01000001">
    <property type="protein sequence ID" value="SPF78316.1"/>
    <property type="molecule type" value="Genomic_DNA"/>
</dbReference>
<dbReference type="Proteomes" id="UP000244904">
    <property type="component" value="Unassembled WGS sequence"/>
</dbReference>
<evidence type="ECO:0000313" key="2">
    <source>
        <dbReference type="Proteomes" id="UP000244904"/>
    </source>
</evidence>
<dbReference type="AlphaFoldDB" id="A0A2R8AQF1"/>